<dbReference type="Proteomes" id="UP000053593">
    <property type="component" value="Unassembled WGS sequence"/>
</dbReference>
<evidence type="ECO:0000313" key="2">
    <source>
        <dbReference type="Proteomes" id="UP000053593"/>
    </source>
</evidence>
<proteinExistence type="predicted"/>
<keyword evidence="2" id="KW-1185">Reference proteome</keyword>
<dbReference type="OrthoDB" id="3061353at2759"/>
<organism evidence="1 2">
    <name type="scientific">Collybiopsis luxurians FD-317 M1</name>
    <dbReference type="NCBI Taxonomy" id="944289"/>
    <lineage>
        <taxon>Eukaryota</taxon>
        <taxon>Fungi</taxon>
        <taxon>Dikarya</taxon>
        <taxon>Basidiomycota</taxon>
        <taxon>Agaricomycotina</taxon>
        <taxon>Agaricomycetes</taxon>
        <taxon>Agaricomycetidae</taxon>
        <taxon>Agaricales</taxon>
        <taxon>Marasmiineae</taxon>
        <taxon>Omphalotaceae</taxon>
        <taxon>Collybiopsis</taxon>
        <taxon>Collybiopsis luxurians</taxon>
    </lineage>
</organism>
<dbReference type="EMBL" id="KN834798">
    <property type="protein sequence ID" value="KIK56374.1"/>
    <property type="molecule type" value="Genomic_DNA"/>
</dbReference>
<evidence type="ECO:0000313" key="1">
    <source>
        <dbReference type="EMBL" id="KIK56374.1"/>
    </source>
</evidence>
<dbReference type="AlphaFoldDB" id="A0A0D0C253"/>
<accession>A0A0D0C253</accession>
<name>A0A0D0C253_9AGAR</name>
<sequence length="407" mass="46627">MLDAATFFQLGTSRPDSEGQKQLALFAVFDACRIQDLLTLRQTCKAIFIGVEYYFDKVFDIEAALGKYLGGREHAMEFRRKQQLLGAALSGHFAVAFLGRQPELIPAVPLDIFLNHEDVHLLANWLFTIGFCFSAESEPATSDSPSFFRHIFQTRQSGYHGERTYSSFNYMFTRRKKVIFLHGVTRGLMDAVLSQHSTALFNIVTDSEVYSIFPLSTFQMRDYRGRTACQIHIYSSTTVCQGLVLIDCDRHLLIPEFDDGIRYIGDQDCWHMVLHPPVPPRERKEPSPPDGWSIEVVDVDSDCTLLRFRSQPAPPPSLLQLSSWEIRAVLSDAGDKVYLSYDSGRLMDDYHCIAASWRKNKRRLLKILESYERIWKDDPDFTLVSVTQAYCLRATLMPWLAQKHRVA</sequence>
<dbReference type="HOGENOM" id="CLU_783148_0_0_1"/>
<protein>
    <submittedName>
        <fullName evidence="1">Unplaced genomic scaffold GYMLUscaffold_50, whole genome shotgun sequence</fullName>
    </submittedName>
</protein>
<gene>
    <name evidence="1" type="ORF">GYMLUDRAFT_62027</name>
</gene>
<reference evidence="1 2" key="1">
    <citation type="submission" date="2014-04" db="EMBL/GenBank/DDBJ databases">
        <title>Evolutionary Origins and Diversification of the Mycorrhizal Mutualists.</title>
        <authorList>
            <consortium name="DOE Joint Genome Institute"/>
            <consortium name="Mycorrhizal Genomics Consortium"/>
            <person name="Kohler A."/>
            <person name="Kuo A."/>
            <person name="Nagy L.G."/>
            <person name="Floudas D."/>
            <person name="Copeland A."/>
            <person name="Barry K.W."/>
            <person name="Cichocki N."/>
            <person name="Veneault-Fourrey C."/>
            <person name="LaButti K."/>
            <person name="Lindquist E.A."/>
            <person name="Lipzen A."/>
            <person name="Lundell T."/>
            <person name="Morin E."/>
            <person name="Murat C."/>
            <person name="Riley R."/>
            <person name="Ohm R."/>
            <person name="Sun H."/>
            <person name="Tunlid A."/>
            <person name="Henrissat B."/>
            <person name="Grigoriev I.V."/>
            <person name="Hibbett D.S."/>
            <person name="Martin F."/>
        </authorList>
    </citation>
    <scope>NUCLEOTIDE SEQUENCE [LARGE SCALE GENOMIC DNA]</scope>
    <source>
        <strain evidence="1 2">FD-317 M1</strain>
    </source>
</reference>